<feature type="transmembrane region" description="Helical" evidence="5">
    <location>
        <begin position="79"/>
        <end position="99"/>
    </location>
</feature>
<keyword evidence="3 5" id="KW-1133">Transmembrane helix</keyword>
<dbReference type="AlphaFoldDB" id="A0A6C0H4K3"/>
<dbReference type="GO" id="GO:0016020">
    <property type="term" value="C:membrane"/>
    <property type="evidence" value="ECO:0007669"/>
    <property type="project" value="UniProtKB-SubCell"/>
</dbReference>
<organism evidence="7">
    <name type="scientific">viral metagenome</name>
    <dbReference type="NCBI Taxonomy" id="1070528"/>
    <lineage>
        <taxon>unclassified sequences</taxon>
        <taxon>metagenomes</taxon>
        <taxon>organismal metagenomes</taxon>
    </lineage>
</organism>
<feature type="transmembrane region" description="Helical" evidence="5">
    <location>
        <begin position="273"/>
        <end position="294"/>
    </location>
</feature>
<dbReference type="EMBL" id="MN739864">
    <property type="protein sequence ID" value="QHT75166.1"/>
    <property type="molecule type" value="Genomic_DNA"/>
</dbReference>
<evidence type="ECO:0000256" key="1">
    <source>
        <dbReference type="ARBA" id="ARBA00004141"/>
    </source>
</evidence>
<proteinExistence type="predicted"/>
<name>A0A6C0H4K3_9ZZZZ</name>
<dbReference type="InterPro" id="IPR011547">
    <property type="entry name" value="SLC26A/SulP_dom"/>
</dbReference>
<dbReference type="InterPro" id="IPR052706">
    <property type="entry name" value="Membrane-Transporter-like"/>
</dbReference>
<evidence type="ECO:0000256" key="5">
    <source>
        <dbReference type="SAM" id="Phobius"/>
    </source>
</evidence>
<evidence type="ECO:0000256" key="4">
    <source>
        <dbReference type="ARBA" id="ARBA00023136"/>
    </source>
</evidence>
<feature type="transmembrane region" description="Helical" evidence="5">
    <location>
        <begin position="306"/>
        <end position="326"/>
    </location>
</feature>
<keyword evidence="2 5" id="KW-0812">Transmembrane</keyword>
<evidence type="ECO:0000256" key="2">
    <source>
        <dbReference type="ARBA" id="ARBA00022692"/>
    </source>
</evidence>
<feature type="transmembrane region" description="Helical" evidence="5">
    <location>
        <begin position="111"/>
        <end position="129"/>
    </location>
</feature>
<protein>
    <recommendedName>
        <fullName evidence="6">SLC26A/SulP transporter domain-containing protein</fullName>
    </recommendedName>
</protein>
<reference evidence="7" key="1">
    <citation type="journal article" date="2020" name="Nature">
        <title>Giant virus diversity and host interactions through global metagenomics.</title>
        <authorList>
            <person name="Schulz F."/>
            <person name="Roux S."/>
            <person name="Paez-Espino D."/>
            <person name="Jungbluth S."/>
            <person name="Walsh D.A."/>
            <person name="Denef V.J."/>
            <person name="McMahon K.D."/>
            <person name="Konstantinidis K.T."/>
            <person name="Eloe-Fadrosh E.A."/>
            <person name="Kyrpides N.C."/>
            <person name="Woyke T."/>
        </authorList>
    </citation>
    <scope>NUCLEOTIDE SEQUENCE</scope>
    <source>
        <strain evidence="7">GVMAG-M-3300023179-63</strain>
    </source>
</reference>
<feature type="transmembrane region" description="Helical" evidence="5">
    <location>
        <begin position="177"/>
        <end position="196"/>
    </location>
</feature>
<feature type="transmembrane region" description="Helical" evidence="5">
    <location>
        <begin position="362"/>
        <end position="387"/>
    </location>
</feature>
<evidence type="ECO:0000313" key="7">
    <source>
        <dbReference type="EMBL" id="QHT75166.1"/>
    </source>
</evidence>
<sequence>MDPTNIINEIISGLTIALVLIPESIAFSLLLGFPPSTGLISTIVMSSVTSLFGGCPTLISGATGAIATSLLGVKTIYGTQYVFLTVIIGGLIQLLFGISGLYKRFLNISQPLMTGFLIALGFLIAKSLIKNFKYPNSEEWFKDSDNYKLTGTLLFSLIGLFIAVFGKFMYNIKSLKINIPGALSAIIILSILSYILPIKQTIESVGERGGVKINNFAFNIPNVELTTENILKVLPFAVAMAMTGLTESMFMVDNASKQLKIITSPLIETLAQGVGNIISGFCGGFGGCVFVGLSKYNLENGSTTRVSSRATSLFFILLTLMFSSTINKIPMPAITGIMIMIAFKTATANYDYLIKNFRSEWLIILLTSFIGIYSESLALAVIIGFIVQQIIKHIKITPL</sequence>
<feature type="transmembrane region" description="Helical" evidence="5">
    <location>
        <begin position="6"/>
        <end position="31"/>
    </location>
</feature>
<feature type="domain" description="SLC26A/SulP transporter" evidence="6">
    <location>
        <begin position="8"/>
        <end position="344"/>
    </location>
</feature>
<dbReference type="Pfam" id="PF00916">
    <property type="entry name" value="Sulfate_transp"/>
    <property type="match status" value="1"/>
</dbReference>
<comment type="subcellular location">
    <subcellularLocation>
        <location evidence="1">Membrane</location>
        <topology evidence="1">Multi-pass membrane protein</topology>
    </subcellularLocation>
</comment>
<evidence type="ECO:0000259" key="6">
    <source>
        <dbReference type="Pfam" id="PF00916"/>
    </source>
</evidence>
<feature type="transmembrane region" description="Helical" evidence="5">
    <location>
        <begin position="43"/>
        <end position="67"/>
    </location>
</feature>
<evidence type="ECO:0000256" key="3">
    <source>
        <dbReference type="ARBA" id="ARBA00022989"/>
    </source>
</evidence>
<dbReference type="PANTHER" id="PTHR43310:SF1">
    <property type="entry name" value="SULFATE TRANSPORTER YBAR-RELATED"/>
    <property type="match status" value="1"/>
</dbReference>
<feature type="transmembrane region" description="Helical" evidence="5">
    <location>
        <begin position="149"/>
        <end position="170"/>
    </location>
</feature>
<keyword evidence="4 5" id="KW-0472">Membrane</keyword>
<accession>A0A6C0H4K3</accession>
<dbReference type="PANTHER" id="PTHR43310">
    <property type="entry name" value="SULFATE TRANSPORTER YBAR-RELATED"/>
    <property type="match status" value="1"/>
</dbReference>